<reference evidence="3" key="1">
    <citation type="journal article" date="2014" name="Proc. Natl. Acad. Sci. U.S.A.">
        <title>Extensive sampling of basidiomycete genomes demonstrates inadequacy of the white-rot/brown-rot paradigm for wood decay fungi.</title>
        <authorList>
            <person name="Riley R."/>
            <person name="Salamov A.A."/>
            <person name="Brown D.W."/>
            <person name="Nagy L.G."/>
            <person name="Floudas D."/>
            <person name="Held B.W."/>
            <person name="Levasseur A."/>
            <person name="Lombard V."/>
            <person name="Morin E."/>
            <person name="Otillar R."/>
            <person name="Lindquist E.A."/>
            <person name="Sun H."/>
            <person name="LaButti K.M."/>
            <person name="Schmutz J."/>
            <person name="Jabbour D."/>
            <person name="Luo H."/>
            <person name="Baker S.E."/>
            <person name="Pisabarro A.G."/>
            <person name="Walton J.D."/>
            <person name="Blanchette R.A."/>
            <person name="Henrissat B."/>
            <person name="Martin F."/>
            <person name="Cullen D."/>
            <person name="Hibbett D.S."/>
            <person name="Grigoriev I.V."/>
        </authorList>
    </citation>
    <scope>NUCLEOTIDE SEQUENCE [LARGE SCALE GENOMIC DNA]</scope>
    <source>
        <strain evidence="3">MUCL 33604</strain>
    </source>
</reference>
<sequence>MLRVWALYGRSRRVFLLSLICYLVDIAAGLVAAGVAMASQHTLPQTPVKSIWIVSLGWGVHVVVNAIYFGLTLYKFVTSIPLAGLTSRESCKLAPLLRLFIRDGTVYFLIILGECEYSFAERISVCP</sequence>
<keyword evidence="1" id="KW-1133">Transmembrane helix</keyword>
<dbReference type="EMBL" id="KL197711">
    <property type="protein sequence ID" value="KDQ62364.1"/>
    <property type="molecule type" value="Genomic_DNA"/>
</dbReference>
<organism evidence="2 3">
    <name type="scientific">Jaapia argillacea MUCL 33604</name>
    <dbReference type="NCBI Taxonomy" id="933084"/>
    <lineage>
        <taxon>Eukaryota</taxon>
        <taxon>Fungi</taxon>
        <taxon>Dikarya</taxon>
        <taxon>Basidiomycota</taxon>
        <taxon>Agaricomycotina</taxon>
        <taxon>Agaricomycetes</taxon>
        <taxon>Agaricomycetidae</taxon>
        <taxon>Jaapiales</taxon>
        <taxon>Jaapiaceae</taxon>
        <taxon>Jaapia</taxon>
    </lineage>
</organism>
<dbReference type="HOGENOM" id="CLU_1970871_0_0_1"/>
<evidence type="ECO:0000313" key="3">
    <source>
        <dbReference type="Proteomes" id="UP000027265"/>
    </source>
</evidence>
<name>A0A067Q5U3_9AGAM</name>
<keyword evidence="1" id="KW-0472">Membrane</keyword>
<dbReference type="OrthoDB" id="3349377at2759"/>
<accession>A0A067Q5U3</accession>
<gene>
    <name evidence="2" type="ORF">JAAARDRAFT_457972</name>
</gene>
<keyword evidence="3" id="KW-1185">Reference proteome</keyword>
<feature type="transmembrane region" description="Helical" evidence="1">
    <location>
        <begin position="14"/>
        <end position="38"/>
    </location>
</feature>
<evidence type="ECO:0000256" key="1">
    <source>
        <dbReference type="SAM" id="Phobius"/>
    </source>
</evidence>
<keyword evidence="1" id="KW-0812">Transmembrane</keyword>
<feature type="transmembrane region" description="Helical" evidence="1">
    <location>
        <begin position="50"/>
        <end position="71"/>
    </location>
</feature>
<dbReference type="InParanoid" id="A0A067Q5U3"/>
<dbReference type="AlphaFoldDB" id="A0A067Q5U3"/>
<dbReference type="Proteomes" id="UP000027265">
    <property type="component" value="Unassembled WGS sequence"/>
</dbReference>
<protein>
    <submittedName>
        <fullName evidence="2">Uncharacterized protein</fullName>
    </submittedName>
</protein>
<proteinExistence type="predicted"/>
<evidence type="ECO:0000313" key="2">
    <source>
        <dbReference type="EMBL" id="KDQ62364.1"/>
    </source>
</evidence>